<dbReference type="InterPro" id="IPR016024">
    <property type="entry name" value="ARM-type_fold"/>
</dbReference>
<organism evidence="15 16">
    <name type="scientific">Entamoeba nuttalli</name>
    <dbReference type="NCBI Taxonomy" id="412467"/>
    <lineage>
        <taxon>Eukaryota</taxon>
        <taxon>Amoebozoa</taxon>
        <taxon>Evosea</taxon>
        <taxon>Archamoebae</taxon>
        <taxon>Mastigamoebida</taxon>
        <taxon>Entamoebidae</taxon>
        <taxon>Entamoeba</taxon>
    </lineage>
</organism>
<dbReference type="PIRSF" id="PIRSF037093">
    <property type="entry name" value="Coatomer_gamma_subunit"/>
    <property type="match status" value="1"/>
</dbReference>
<dbReference type="InterPro" id="IPR013041">
    <property type="entry name" value="Clathrin_app_Ig-like_sf"/>
</dbReference>
<keyword evidence="5" id="KW-0677">Repeat</keyword>
<evidence type="ECO:0000256" key="10">
    <source>
        <dbReference type="ARBA" id="ARBA00023329"/>
    </source>
</evidence>
<comment type="subcellular location">
    <subcellularLocation>
        <location evidence="11">Cytoplasm</location>
    </subcellularLocation>
    <subcellularLocation>
        <location evidence="1 11">Golgi apparatus membrane</location>
        <topology evidence="1 11">Peripheral membrane protein</topology>
        <orientation evidence="1 11">Cytoplasmic side</orientation>
    </subcellularLocation>
    <subcellularLocation>
        <location evidence="11">Cytoplasmic vesicle</location>
        <location evidence="11">COPI-coated vesicle membrane</location>
        <topology evidence="11">Peripheral membrane protein</topology>
        <orientation evidence="11">Cytoplasmic side</orientation>
    </subcellularLocation>
</comment>
<dbReference type="SUPFAM" id="SSF48371">
    <property type="entry name" value="ARM repeat"/>
    <property type="match status" value="1"/>
</dbReference>
<dbReference type="Proteomes" id="UP001628156">
    <property type="component" value="Unassembled WGS sequence"/>
</dbReference>
<evidence type="ECO:0000256" key="9">
    <source>
        <dbReference type="ARBA" id="ARBA00023136"/>
    </source>
</evidence>
<dbReference type="InterPro" id="IPR037067">
    <property type="entry name" value="Coatomer_gsu_app_sf"/>
</dbReference>
<dbReference type="PANTHER" id="PTHR10261">
    <property type="entry name" value="COATOMER SUBUNIT GAMMA"/>
    <property type="match status" value="1"/>
</dbReference>
<evidence type="ECO:0000259" key="14">
    <source>
        <dbReference type="Pfam" id="PF16381"/>
    </source>
</evidence>
<dbReference type="InterPro" id="IPR013040">
    <property type="entry name" value="Coatomer_gsu_app_Ig-like_dom"/>
</dbReference>
<keyword evidence="7 11" id="KW-0653">Protein transport</keyword>
<evidence type="ECO:0000259" key="12">
    <source>
        <dbReference type="Pfam" id="PF01602"/>
    </source>
</evidence>
<sequence length="844" mass="95261">MKVYDDEDNIGVLEQTIFPDKGVLYQQRIVCAEQKINLVQCRLFLTKLIAVFNRGDTFTQEEATELFFATTKLFYSPNVPLRQLLFTALRSVIPYACDVFVVMNSLSKDATSTYDFQRSSALRTLGMILTDQTINSLERHYKQGIVDKIPNVSVSALSTACKLALTHADVVAKWMPEISTALSSSNHLVQCQAIRLLHILKKHDRVALIRCVVTYGKEKPLRSPYAHVELLKICKDILIGERAFSKTVLPLVEYIQTSMRPNNDLVALEAIKLASQLELDAAPQSLSAQLMNSIQVYLQSNKTILRFEAIRVVSEMSYRYNELVSTVRIDVESLLRESNRAILTLAIATSLNICNESSIDGLLNKVAKFMSELPDSFRTKVVNTVEKLAERYPSKYLTLLSFLSHSLTIKGVKFQTAVVNTIRRLCIIQPRCRETSLTTLADYIEDCEYPEIIMKVFSFIGEEGPHSKKPMKYIRSIYNRLLLESPTIRAAGITTLSKFAEVPELKPNIIEILKKCAYDEDQEVRDRACFYSVFLDTPKVETPVITSQTDIDALQHVLEQYINGDCETPFDLEEESKKTIIVEPIKEEEISNEVKKEQEIIEGFGEVIKKSEVTLTTTGSEYDVVCKKMIYKNNVVLLYSITNTLTDYCLSNVSIEIGIEKGDYKVIEQSTISSLPAQGSDIIKVVLDRPDSLIGTFSNKLIYTLKENIEDDTGDEDEYIIDNVSLNLADFVSPVEIEDWNVQFESLSKEANKTQIFKFPAFKNLQIAVDKLKELFGLNVINGSDDAKKAVKKHVLLLAGNILLKEPATTFIRLRMLCDEKGVTVEVCIRSTNTSIPDMLLALL</sequence>
<dbReference type="SUPFAM" id="SSF49348">
    <property type="entry name" value="Clathrin adaptor appendage domain"/>
    <property type="match status" value="1"/>
</dbReference>
<reference evidence="15 16" key="1">
    <citation type="journal article" date="2019" name="PLoS Negl. Trop. Dis.">
        <title>Whole genome sequencing of Entamoeba nuttalli reveals mammalian host-related molecular signatures and a novel octapeptide-repeat surface protein.</title>
        <authorList>
            <person name="Tanaka M."/>
            <person name="Makiuchi T."/>
            <person name="Komiyama T."/>
            <person name="Shiina T."/>
            <person name="Osaki K."/>
            <person name="Tachibana H."/>
        </authorList>
    </citation>
    <scope>NUCLEOTIDE SEQUENCE [LARGE SCALE GENOMIC DNA]</scope>
    <source>
        <strain evidence="15 16">P19-061405</strain>
    </source>
</reference>
<keyword evidence="4 11" id="KW-0963">Cytoplasm</keyword>
<feature type="domain" description="Clathrin/coatomer adaptor adaptin-like N-terminal" evidence="12">
    <location>
        <begin position="33"/>
        <end position="538"/>
    </location>
</feature>
<gene>
    <name evidence="15" type="ORF">ENUP19_0361G0025</name>
</gene>
<feature type="domain" description="Coatomer gamma subunit appendage Ig-like subdomain" evidence="13">
    <location>
        <begin position="591"/>
        <end position="726"/>
    </location>
</feature>
<protein>
    <recommendedName>
        <fullName evidence="11">Coatomer subunit gamma</fullName>
    </recommendedName>
</protein>
<dbReference type="Gene3D" id="2.60.40.1480">
    <property type="entry name" value="Coatomer, gamma subunit, appendage domain"/>
    <property type="match status" value="1"/>
</dbReference>
<evidence type="ECO:0000313" key="16">
    <source>
        <dbReference type="Proteomes" id="UP001628156"/>
    </source>
</evidence>
<dbReference type="Gene3D" id="3.30.310.10">
    <property type="entry name" value="TATA-Binding Protein"/>
    <property type="match status" value="1"/>
</dbReference>
<evidence type="ECO:0000256" key="3">
    <source>
        <dbReference type="ARBA" id="ARBA00022448"/>
    </source>
</evidence>
<feature type="domain" description="Coatomer subunit gamma C-terminal" evidence="14">
    <location>
        <begin position="729"/>
        <end position="842"/>
    </location>
</feature>
<evidence type="ECO:0000313" key="15">
    <source>
        <dbReference type="EMBL" id="GAB1227854.1"/>
    </source>
</evidence>
<keyword evidence="9 11" id="KW-0472">Membrane</keyword>
<comment type="subunit">
    <text evidence="11">Oligomeric complex.</text>
</comment>
<dbReference type="InterPro" id="IPR011989">
    <property type="entry name" value="ARM-like"/>
</dbReference>
<dbReference type="SUPFAM" id="SSF55711">
    <property type="entry name" value="Subdomain of clathrin and coatomer appendage domain"/>
    <property type="match status" value="1"/>
</dbReference>
<comment type="caution">
    <text evidence="15">The sequence shown here is derived from an EMBL/GenBank/DDBJ whole genome shotgun (WGS) entry which is preliminary data.</text>
</comment>
<name>A0ABQ0DYB3_9EUKA</name>
<evidence type="ECO:0000256" key="8">
    <source>
        <dbReference type="ARBA" id="ARBA00023034"/>
    </source>
</evidence>
<dbReference type="Pfam" id="PF16381">
    <property type="entry name" value="Coatomer_g_Cpla"/>
    <property type="match status" value="1"/>
</dbReference>
<evidence type="ECO:0000256" key="1">
    <source>
        <dbReference type="ARBA" id="ARBA00004255"/>
    </source>
</evidence>
<evidence type="ECO:0000256" key="6">
    <source>
        <dbReference type="ARBA" id="ARBA00022892"/>
    </source>
</evidence>
<keyword evidence="10 11" id="KW-0968">Cytoplasmic vesicle</keyword>
<dbReference type="EMBL" id="BAAFRS010000361">
    <property type="protein sequence ID" value="GAB1227854.1"/>
    <property type="molecule type" value="Genomic_DNA"/>
</dbReference>
<dbReference type="InterPro" id="IPR012295">
    <property type="entry name" value="TBP_dom_sf"/>
</dbReference>
<dbReference type="Pfam" id="PF08752">
    <property type="entry name" value="COP-gamma_platf"/>
    <property type="match status" value="1"/>
</dbReference>
<evidence type="ECO:0000256" key="7">
    <source>
        <dbReference type="ARBA" id="ARBA00022927"/>
    </source>
</evidence>
<keyword evidence="16" id="KW-1185">Reference proteome</keyword>
<dbReference type="InterPro" id="IPR032154">
    <property type="entry name" value="Coatomer_g_Cpla"/>
</dbReference>
<dbReference type="Gene3D" id="1.25.10.10">
    <property type="entry name" value="Leucine-rich Repeat Variant"/>
    <property type="match status" value="2"/>
</dbReference>
<accession>A0ABQ0DYB3</accession>
<evidence type="ECO:0000256" key="11">
    <source>
        <dbReference type="PIRNR" id="PIRNR037093"/>
    </source>
</evidence>
<evidence type="ECO:0000256" key="4">
    <source>
        <dbReference type="ARBA" id="ARBA00022490"/>
    </source>
</evidence>
<evidence type="ECO:0000259" key="13">
    <source>
        <dbReference type="Pfam" id="PF08752"/>
    </source>
</evidence>
<proteinExistence type="inferred from homology"/>
<keyword evidence="3 11" id="KW-0813">Transport</keyword>
<keyword evidence="6 11" id="KW-0931">ER-Golgi transport</keyword>
<dbReference type="InterPro" id="IPR017106">
    <property type="entry name" value="Coatomer_gsu"/>
</dbReference>
<evidence type="ECO:0000256" key="2">
    <source>
        <dbReference type="ARBA" id="ARBA00010720"/>
    </source>
</evidence>
<dbReference type="PANTHER" id="PTHR10261:SF0">
    <property type="entry name" value="COATOMER SUBUNIT GAMMA-2"/>
    <property type="match status" value="1"/>
</dbReference>
<comment type="similarity">
    <text evidence="2 11">Belongs to the COPG family.</text>
</comment>
<keyword evidence="8 11" id="KW-0333">Golgi apparatus</keyword>
<comment type="function">
    <text evidence="11">The coatomer is a cytosolic protein complex that binds to dilysine motifs and reversibly associates with Golgi non-clathrin-coated vesicles, which further mediate biosynthetic protein transport from the ER, via the Golgi up to the trans Golgi network. Coatomer complex is required for budding from Golgi membranes, and is essential for the retrograde Golgi-to-ER transport of dilysine-tagged proteins.</text>
</comment>
<evidence type="ECO:0000256" key="5">
    <source>
        <dbReference type="ARBA" id="ARBA00022737"/>
    </source>
</evidence>
<dbReference type="InterPro" id="IPR009028">
    <property type="entry name" value="Coatomer/calthrin_app_sub_C"/>
</dbReference>
<dbReference type="InterPro" id="IPR002553">
    <property type="entry name" value="Clathrin/coatomer_adapt-like_N"/>
</dbReference>
<dbReference type="Pfam" id="PF01602">
    <property type="entry name" value="Adaptin_N"/>
    <property type="match status" value="1"/>
</dbReference>